<keyword evidence="4" id="KW-1185">Reference proteome</keyword>
<organism evidence="3 4">
    <name type="scientific">Zosterops borbonicus</name>
    <dbReference type="NCBI Taxonomy" id="364589"/>
    <lineage>
        <taxon>Eukaryota</taxon>
        <taxon>Metazoa</taxon>
        <taxon>Chordata</taxon>
        <taxon>Craniata</taxon>
        <taxon>Vertebrata</taxon>
        <taxon>Euteleostomi</taxon>
        <taxon>Archelosauria</taxon>
        <taxon>Archosauria</taxon>
        <taxon>Dinosauria</taxon>
        <taxon>Saurischia</taxon>
        <taxon>Theropoda</taxon>
        <taxon>Coelurosauria</taxon>
        <taxon>Aves</taxon>
        <taxon>Neognathae</taxon>
        <taxon>Neoaves</taxon>
        <taxon>Telluraves</taxon>
        <taxon>Australaves</taxon>
        <taxon>Passeriformes</taxon>
        <taxon>Sylvioidea</taxon>
        <taxon>Zosteropidae</taxon>
        <taxon>Zosterops</taxon>
    </lineage>
</organism>
<evidence type="ECO:0000256" key="1">
    <source>
        <dbReference type="SAM" id="MobiDB-lite"/>
    </source>
</evidence>
<feature type="transmembrane region" description="Helical" evidence="2">
    <location>
        <begin position="12"/>
        <end position="30"/>
    </location>
</feature>
<name>A0A8K1LQE4_9PASS</name>
<protein>
    <submittedName>
        <fullName evidence="3">Uncharacterized protein</fullName>
    </submittedName>
</protein>
<dbReference type="EMBL" id="SWJQ01000086">
    <property type="protein sequence ID" value="TRZ22895.1"/>
    <property type="molecule type" value="Genomic_DNA"/>
</dbReference>
<accession>A0A8K1LQE4</accession>
<sequence length="209" mass="23539">MSNCLPSLVASLPGIVIICGLIALFCIVLFDTTPAHGQRKTVKKFREPAKTERNIRYVIAKPNAPPENIEFDTSGLLVKVEEVSPRSSVCLEIFPKEQFVPGSNAGQVQPETDAQEDRSSDEQRYALTFQYLQKSLWIFLETISGTSQKREGEIVEGATFSKPVSETFNHPSSPPWLFWIKRTDESRLQPPSTDTEIATIKSCHWIPEW</sequence>
<dbReference type="Proteomes" id="UP000796761">
    <property type="component" value="Unassembled WGS sequence"/>
</dbReference>
<comment type="caution">
    <text evidence="3">The sequence shown here is derived from an EMBL/GenBank/DDBJ whole genome shotgun (WGS) entry which is preliminary data.</text>
</comment>
<evidence type="ECO:0000313" key="3">
    <source>
        <dbReference type="EMBL" id="TRZ22895.1"/>
    </source>
</evidence>
<dbReference type="AlphaFoldDB" id="A0A8K1LQE4"/>
<evidence type="ECO:0000313" key="4">
    <source>
        <dbReference type="Proteomes" id="UP000796761"/>
    </source>
</evidence>
<keyword evidence="2" id="KW-0812">Transmembrane</keyword>
<evidence type="ECO:0000256" key="2">
    <source>
        <dbReference type="SAM" id="Phobius"/>
    </source>
</evidence>
<keyword evidence="2" id="KW-1133">Transmembrane helix</keyword>
<proteinExistence type="predicted"/>
<reference evidence="3" key="1">
    <citation type="submission" date="2019-04" db="EMBL/GenBank/DDBJ databases">
        <title>Genome assembly of Zosterops borbonicus 15179.</title>
        <authorList>
            <person name="Leroy T."/>
            <person name="Anselmetti Y."/>
            <person name="Tilak M.-K."/>
            <person name="Nabholz B."/>
        </authorList>
    </citation>
    <scope>NUCLEOTIDE SEQUENCE</scope>
    <source>
        <strain evidence="3">HGM_15179</strain>
        <tissue evidence="3">Muscle</tissue>
    </source>
</reference>
<keyword evidence="2" id="KW-0472">Membrane</keyword>
<feature type="region of interest" description="Disordered" evidence="1">
    <location>
        <begin position="101"/>
        <end position="120"/>
    </location>
</feature>
<gene>
    <name evidence="3" type="ORF">HGM15179_004204</name>
</gene>
<dbReference type="OrthoDB" id="9208250at2759"/>